<accession>A0A183C8C4</accession>
<keyword evidence="7" id="KW-1185">Reference proteome</keyword>
<evidence type="ECO:0000256" key="3">
    <source>
        <dbReference type="ARBA" id="ARBA00022676"/>
    </source>
</evidence>
<dbReference type="WBParaSite" id="GPLIN_000912000">
    <property type="protein sequence ID" value="GPLIN_000912000"/>
    <property type="gene ID" value="GPLIN_000912000"/>
</dbReference>
<dbReference type="Gene3D" id="3.40.50.2000">
    <property type="entry name" value="Glycogen Phosphorylase B"/>
    <property type="match status" value="2"/>
</dbReference>
<dbReference type="PANTHER" id="PTHR48043:SF119">
    <property type="entry name" value="UDP-GLUCURONOSYLTRANSFERASE"/>
    <property type="match status" value="1"/>
</dbReference>
<comment type="similarity">
    <text evidence="1">Belongs to the UDP-glycosyltransferase family.</text>
</comment>
<dbReference type="Pfam" id="PF00201">
    <property type="entry name" value="UDPGT"/>
    <property type="match status" value="1"/>
</dbReference>
<evidence type="ECO:0000256" key="2">
    <source>
        <dbReference type="ARBA" id="ARBA00012544"/>
    </source>
</evidence>
<feature type="signal peptide" evidence="6">
    <location>
        <begin position="1"/>
        <end position="33"/>
    </location>
</feature>
<evidence type="ECO:0000256" key="5">
    <source>
        <dbReference type="ARBA" id="ARBA00047475"/>
    </source>
</evidence>
<proteinExistence type="inferred from homology"/>
<protein>
    <recommendedName>
        <fullName evidence="2">glucuronosyltransferase</fullName>
        <ecNumber evidence="2">2.4.1.17</ecNumber>
    </recommendedName>
</protein>
<comment type="catalytic activity">
    <reaction evidence="5">
        <text>glucuronate acceptor + UDP-alpha-D-glucuronate = acceptor beta-D-glucuronoside + UDP + H(+)</text>
        <dbReference type="Rhea" id="RHEA:21032"/>
        <dbReference type="ChEBI" id="CHEBI:15378"/>
        <dbReference type="ChEBI" id="CHEBI:58052"/>
        <dbReference type="ChEBI" id="CHEBI:58223"/>
        <dbReference type="ChEBI" id="CHEBI:132367"/>
        <dbReference type="ChEBI" id="CHEBI:132368"/>
        <dbReference type="EC" id="2.4.1.17"/>
    </reaction>
</comment>
<feature type="chain" id="PRO_5008147209" description="glucuronosyltransferase" evidence="6">
    <location>
        <begin position="34"/>
        <end position="360"/>
    </location>
</feature>
<dbReference type="SUPFAM" id="SSF53756">
    <property type="entry name" value="UDP-Glycosyltransferase/glycogen phosphorylase"/>
    <property type="match status" value="1"/>
</dbReference>
<name>A0A183C8C4_GLOPA</name>
<evidence type="ECO:0000256" key="4">
    <source>
        <dbReference type="ARBA" id="ARBA00022679"/>
    </source>
</evidence>
<evidence type="ECO:0000313" key="8">
    <source>
        <dbReference type="WBParaSite" id="GPLIN_000912000"/>
    </source>
</evidence>
<dbReference type="EC" id="2.4.1.17" evidence="2"/>
<dbReference type="PANTHER" id="PTHR48043">
    <property type="entry name" value="EG:EG0003.4 PROTEIN-RELATED"/>
    <property type="match status" value="1"/>
</dbReference>
<dbReference type="AlphaFoldDB" id="A0A183C8C4"/>
<evidence type="ECO:0000256" key="6">
    <source>
        <dbReference type="SAM" id="SignalP"/>
    </source>
</evidence>
<dbReference type="Proteomes" id="UP000050741">
    <property type="component" value="Unassembled WGS sequence"/>
</dbReference>
<reference evidence="7" key="1">
    <citation type="submission" date="2014-05" db="EMBL/GenBank/DDBJ databases">
        <title>The genome and life-stage specific transcriptomes of Globodera pallida elucidate key aspects of plant parasitism by a cyst nematode.</title>
        <authorList>
            <person name="Cotton J.A."/>
            <person name="Lilley C.J."/>
            <person name="Jones L.M."/>
            <person name="Kikuchi T."/>
            <person name="Reid A.J."/>
            <person name="Thorpe P."/>
            <person name="Tsai I.J."/>
            <person name="Beasley H."/>
            <person name="Blok V."/>
            <person name="Cock P.J.A."/>
            <person name="Van den Akker S.E."/>
            <person name="Holroyd N."/>
            <person name="Hunt M."/>
            <person name="Mantelin S."/>
            <person name="Naghra H."/>
            <person name="Pain A."/>
            <person name="Palomares-Rius J.E."/>
            <person name="Zarowiecki M."/>
            <person name="Berriman M."/>
            <person name="Jones J.T."/>
            <person name="Urwin P.E."/>
        </authorList>
    </citation>
    <scope>NUCLEOTIDE SEQUENCE [LARGE SCALE GENOMIC DNA]</scope>
    <source>
        <strain evidence="7">Lindley</strain>
    </source>
</reference>
<organism evidence="7 8">
    <name type="scientific">Globodera pallida</name>
    <name type="common">Potato cyst nematode worm</name>
    <name type="synonym">Heterodera pallida</name>
    <dbReference type="NCBI Taxonomy" id="36090"/>
    <lineage>
        <taxon>Eukaryota</taxon>
        <taxon>Metazoa</taxon>
        <taxon>Ecdysozoa</taxon>
        <taxon>Nematoda</taxon>
        <taxon>Chromadorea</taxon>
        <taxon>Rhabditida</taxon>
        <taxon>Tylenchina</taxon>
        <taxon>Tylenchomorpha</taxon>
        <taxon>Tylenchoidea</taxon>
        <taxon>Heteroderidae</taxon>
        <taxon>Heteroderinae</taxon>
        <taxon>Globodera</taxon>
    </lineage>
</organism>
<reference evidence="8" key="2">
    <citation type="submission" date="2016-06" db="UniProtKB">
        <authorList>
            <consortium name="WormBaseParasite"/>
        </authorList>
    </citation>
    <scope>IDENTIFICATION</scope>
</reference>
<sequence>MAAPSAFSNFKISALLQLQLLQLLLLTSMPVQPARILVALAPDNKSHLRSMLPLINRLASSGHDVHIFYFSSEKMEEKLFPNVSLTAVDTERSRHENITKEMGGRIWKHTMHTPMMALVYQMFAQSCDVLVEKHSDKLTQVLNSPWDLLVIGELFSVHAYAFARLLSDHRRVPFVVFSPAVMMNSNTFINALGHSWVTHPHPFSPVPHHFNDRFQPECFTDRLANVLENLGELAFSPFIVDSIDLLAFPQPVLSAGAHCEEPSELSQEYRNFVGDPRSNGTVYVAFGTVVPWDYAPPHVANAFFEAFERMPDYRFIFSYRGTFPNRTLSPHIRLVPWAPQLEVLAHPKTKVFLTHSGLKR</sequence>
<keyword evidence="4" id="KW-0808">Transferase</keyword>
<dbReference type="CDD" id="cd03784">
    <property type="entry name" value="GT1_Gtf-like"/>
    <property type="match status" value="1"/>
</dbReference>
<evidence type="ECO:0000313" key="7">
    <source>
        <dbReference type="Proteomes" id="UP000050741"/>
    </source>
</evidence>
<keyword evidence="6" id="KW-0732">Signal</keyword>
<dbReference type="InterPro" id="IPR002213">
    <property type="entry name" value="UDP_glucos_trans"/>
</dbReference>
<dbReference type="GO" id="GO:0015020">
    <property type="term" value="F:glucuronosyltransferase activity"/>
    <property type="evidence" value="ECO:0007669"/>
    <property type="project" value="UniProtKB-EC"/>
</dbReference>
<evidence type="ECO:0000256" key="1">
    <source>
        <dbReference type="ARBA" id="ARBA00009995"/>
    </source>
</evidence>
<dbReference type="InterPro" id="IPR050271">
    <property type="entry name" value="UDP-glycosyltransferase"/>
</dbReference>
<keyword evidence="3" id="KW-0328">Glycosyltransferase</keyword>